<dbReference type="AlphaFoldDB" id="A0A8J5JF25"/>
<dbReference type="Proteomes" id="UP000747542">
    <property type="component" value="Unassembled WGS sequence"/>
</dbReference>
<reference evidence="2" key="1">
    <citation type="journal article" date="2021" name="Sci. Adv.">
        <title>The American lobster genome reveals insights on longevity, neural, and immune adaptations.</title>
        <authorList>
            <person name="Polinski J.M."/>
            <person name="Zimin A.V."/>
            <person name="Clark K.F."/>
            <person name="Kohn A.B."/>
            <person name="Sadowski N."/>
            <person name="Timp W."/>
            <person name="Ptitsyn A."/>
            <person name="Khanna P."/>
            <person name="Romanova D.Y."/>
            <person name="Williams P."/>
            <person name="Greenwood S.J."/>
            <person name="Moroz L.L."/>
            <person name="Walt D.R."/>
            <person name="Bodnar A.G."/>
        </authorList>
    </citation>
    <scope>NUCLEOTIDE SEQUENCE</scope>
    <source>
        <strain evidence="2">GMGI-L3</strain>
    </source>
</reference>
<proteinExistence type="predicted"/>
<feature type="region of interest" description="Disordered" evidence="1">
    <location>
        <begin position="1"/>
        <end position="24"/>
    </location>
</feature>
<name>A0A8J5JF25_HOMAM</name>
<dbReference type="EMBL" id="JAHLQT010041885">
    <property type="protein sequence ID" value="KAG7155366.1"/>
    <property type="molecule type" value="Genomic_DNA"/>
</dbReference>
<keyword evidence="3" id="KW-1185">Reference proteome</keyword>
<evidence type="ECO:0000256" key="1">
    <source>
        <dbReference type="SAM" id="MobiDB-lite"/>
    </source>
</evidence>
<protein>
    <submittedName>
        <fullName evidence="2">Uncharacterized protein</fullName>
    </submittedName>
</protein>
<comment type="caution">
    <text evidence="2">The sequence shown here is derived from an EMBL/GenBank/DDBJ whole genome shotgun (WGS) entry which is preliminary data.</text>
</comment>
<evidence type="ECO:0000313" key="3">
    <source>
        <dbReference type="Proteomes" id="UP000747542"/>
    </source>
</evidence>
<evidence type="ECO:0000313" key="2">
    <source>
        <dbReference type="EMBL" id="KAG7155366.1"/>
    </source>
</evidence>
<gene>
    <name evidence="2" type="ORF">Hamer_G022356</name>
</gene>
<organism evidence="2 3">
    <name type="scientific">Homarus americanus</name>
    <name type="common">American lobster</name>
    <dbReference type="NCBI Taxonomy" id="6706"/>
    <lineage>
        <taxon>Eukaryota</taxon>
        <taxon>Metazoa</taxon>
        <taxon>Ecdysozoa</taxon>
        <taxon>Arthropoda</taxon>
        <taxon>Crustacea</taxon>
        <taxon>Multicrustacea</taxon>
        <taxon>Malacostraca</taxon>
        <taxon>Eumalacostraca</taxon>
        <taxon>Eucarida</taxon>
        <taxon>Decapoda</taxon>
        <taxon>Pleocyemata</taxon>
        <taxon>Astacidea</taxon>
        <taxon>Nephropoidea</taxon>
        <taxon>Nephropidae</taxon>
        <taxon>Homarus</taxon>
    </lineage>
</organism>
<accession>A0A8J5JF25</accession>
<sequence>MYPGDGGRGGRDEEREEEGYGVGRWLERERGRDRSLKGGWGLSTR</sequence>